<evidence type="ECO:0000313" key="3">
    <source>
        <dbReference type="Proteomes" id="UP000008227"/>
    </source>
</evidence>
<protein>
    <submittedName>
        <fullName evidence="2">Uncharacterized protein</fullName>
    </submittedName>
</protein>
<dbReference type="Ensembl" id="ENSSSCT00000095480.1">
    <property type="protein sequence ID" value="ENSSSCP00000081333.1"/>
    <property type="gene ID" value="ENSSSCG00000058239.1"/>
</dbReference>
<dbReference type="GeneTree" id="ENSGT01150000289988"/>
<reference evidence="2" key="2">
    <citation type="submission" date="2025-08" db="UniProtKB">
        <authorList>
            <consortium name="Ensembl"/>
        </authorList>
    </citation>
    <scope>IDENTIFICATION</scope>
</reference>
<sequence>MMGAPLTFLIEVLSGYMPRSGIVGSYSCFIFIFLRYLHTVFCSGCTNLRSHQQCKMVPFSPHPFQHLLFVDLLMVAILTSVKWYLFIVLIYISLIISDVEHFFMCLLVIPLSSLEKCLFRSSAHFQLGCLVFFAIELYELFILEIKPLLVALFATIFSHSVGCRCGSDPVLLWLRCRLAAAALIQPLVWEPLYAAGVALKSK</sequence>
<dbReference type="Proteomes" id="UP000008227">
    <property type="component" value="Chromosome 6"/>
</dbReference>
<organism evidence="2 3">
    <name type="scientific">Sus scrofa</name>
    <name type="common">Pig</name>
    <dbReference type="NCBI Taxonomy" id="9823"/>
    <lineage>
        <taxon>Eukaryota</taxon>
        <taxon>Metazoa</taxon>
        <taxon>Chordata</taxon>
        <taxon>Craniata</taxon>
        <taxon>Vertebrata</taxon>
        <taxon>Euteleostomi</taxon>
        <taxon>Mammalia</taxon>
        <taxon>Eutheria</taxon>
        <taxon>Laurasiatheria</taxon>
        <taxon>Artiodactyla</taxon>
        <taxon>Suina</taxon>
        <taxon>Suidae</taxon>
        <taxon>Sus</taxon>
    </lineage>
</organism>
<proteinExistence type="predicted"/>
<dbReference type="AlphaFoldDB" id="A0A8W4FRM8"/>
<feature type="transmembrane region" description="Helical" evidence="1">
    <location>
        <begin position="67"/>
        <end position="85"/>
    </location>
</feature>
<evidence type="ECO:0000256" key="1">
    <source>
        <dbReference type="SAM" id="Phobius"/>
    </source>
</evidence>
<keyword evidence="1" id="KW-0472">Membrane</keyword>
<accession>A0A8W4FRM8</accession>
<keyword evidence="3" id="KW-1185">Reference proteome</keyword>
<keyword evidence="1" id="KW-0812">Transmembrane</keyword>
<evidence type="ECO:0000313" key="2">
    <source>
        <dbReference type="Ensembl" id="ENSSSCP00000081333.1"/>
    </source>
</evidence>
<reference evidence="2" key="3">
    <citation type="submission" date="2025-09" db="UniProtKB">
        <authorList>
            <consortium name="Ensembl"/>
        </authorList>
    </citation>
    <scope>IDENTIFICATION</scope>
</reference>
<reference evidence="2" key="1">
    <citation type="journal article" date="2020" name="Gigascience">
        <title>An improved pig reference genome sequence to enable pig genetics and genomics research.</title>
        <authorList>
            <person name="Warr A."/>
            <person name="Affara N."/>
            <person name="Aken B."/>
            <person name="Beiki H."/>
            <person name="Bickhart D.M."/>
            <person name="Billis K."/>
            <person name="Chow W."/>
            <person name="Eory L."/>
            <person name="Finlayson H.A."/>
            <person name="Flicek P."/>
            <person name="Giron C.G."/>
            <person name="Griffin D.K."/>
            <person name="Hall R."/>
            <person name="Hannum G."/>
            <person name="Hourlier T."/>
            <person name="Howe K."/>
            <person name="Hume D.A."/>
            <person name="Izuogu O."/>
            <person name="Kim K."/>
            <person name="Koren S."/>
            <person name="Liu H."/>
            <person name="Manchanda N."/>
            <person name="Martin F.J."/>
            <person name="Nonneman D.J."/>
            <person name="O'Connor R.E."/>
            <person name="Phillippy A.M."/>
            <person name="Rohrer G.A."/>
            <person name="Rosen B.D."/>
            <person name="Rund L.A."/>
            <person name="Sargent C.A."/>
            <person name="Schook L.B."/>
            <person name="Schroeder S.G."/>
            <person name="Schwartz A.S."/>
            <person name="Skinner B.M."/>
            <person name="Talbot R."/>
            <person name="Tseng E."/>
            <person name="Tuggle C.K."/>
            <person name="Watson M."/>
            <person name="Smith T.P.L."/>
            <person name="Archibald A.L."/>
        </authorList>
    </citation>
    <scope>NUCLEOTIDE SEQUENCE [LARGE SCALE GENOMIC DNA]</scope>
    <source>
        <strain evidence="2">Duroc</strain>
    </source>
</reference>
<name>A0A8W4FRM8_PIG</name>
<keyword evidence="1" id="KW-1133">Transmembrane helix</keyword>